<feature type="compositionally biased region" description="Low complexity" evidence="1">
    <location>
        <begin position="103"/>
        <end position="118"/>
    </location>
</feature>
<organism evidence="2 3">
    <name type="scientific">Sporisorium graminicola</name>
    <dbReference type="NCBI Taxonomy" id="280036"/>
    <lineage>
        <taxon>Eukaryota</taxon>
        <taxon>Fungi</taxon>
        <taxon>Dikarya</taxon>
        <taxon>Basidiomycota</taxon>
        <taxon>Ustilaginomycotina</taxon>
        <taxon>Ustilaginomycetes</taxon>
        <taxon>Ustilaginales</taxon>
        <taxon>Ustilaginaceae</taxon>
        <taxon>Sporisorium</taxon>
    </lineage>
</organism>
<comment type="caution">
    <text evidence="2">The sequence shown here is derived from an EMBL/GenBank/DDBJ whole genome shotgun (WGS) entry which is preliminary data.</text>
</comment>
<sequence>MPTVSSQPKRKPQISAQYGRNARTAAASHLDGDAMDIDTPEQEEADDADDDTSSSLMARLLSNRPTARPSGLRSGSSMAVDTLEDAEPEWGNDANIVRAPKPAASGTGAGSQQSTGSSKFKVASSPFRAAGARKGGKGKVGGSMLLSKQAIMRRESGFSSSSSGSR</sequence>
<evidence type="ECO:0000313" key="3">
    <source>
        <dbReference type="Proteomes" id="UP000306050"/>
    </source>
</evidence>
<dbReference type="RefSeq" id="XP_029738515.1">
    <property type="nucleotide sequence ID" value="XM_029885273.1"/>
</dbReference>
<reference evidence="2 3" key="1">
    <citation type="submission" date="2019-05" db="EMBL/GenBank/DDBJ databases">
        <title>Sporisorium graminicola CBS 10092 draft sequencing and annotation.</title>
        <authorList>
            <person name="Solano-Gonzalez S."/>
            <person name="Caddick M.X."/>
            <person name="Darby A."/>
        </authorList>
    </citation>
    <scope>NUCLEOTIDE SEQUENCE [LARGE SCALE GENOMIC DNA]</scope>
    <source>
        <strain evidence="2 3">CBS 10092</strain>
    </source>
</reference>
<accession>A0A4U7KQ93</accession>
<gene>
    <name evidence="2" type="ORF">EX895_004679</name>
</gene>
<dbReference type="AlphaFoldDB" id="A0A4U7KQ93"/>
<feature type="region of interest" description="Disordered" evidence="1">
    <location>
        <begin position="1"/>
        <end position="166"/>
    </location>
</feature>
<proteinExistence type="predicted"/>
<feature type="compositionally biased region" description="Low complexity" evidence="1">
    <location>
        <begin position="157"/>
        <end position="166"/>
    </location>
</feature>
<name>A0A4U7KQ93_9BASI</name>
<keyword evidence="3" id="KW-1185">Reference proteome</keyword>
<evidence type="ECO:0000256" key="1">
    <source>
        <dbReference type="SAM" id="MobiDB-lite"/>
    </source>
</evidence>
<protein>
    <submittedName>
        <fullName evidence="2">Uncharacterized protein</fullName>
    </submittedName>
</protein>
<feature type="compositionally biased region" description="Acidic residues" evidence="1">
    <location>
        <begin position="33"/>
        <end position="52"/>
    </location>
</feature>
<dbReference type="KEGG" id="sgra:EX895_004679"/>
<evidence type="ECO:0000313" key="2">
    <source>
        <dbReference type="EMBL" id="TKY86530.1"/>
    </source>
</evidence>
<dbReference type="Proteomes" id="UP000306050">
    <property type="component" value="Chromosome SGRAM_4"/>
</dbReference>
<dbReference type="EMBL" id="SRRM01000017">
    <property type="protein sequence ID" value="TKY86530.1"/>
    <property type="molecule type" value="Genomic_DNA"/>
</dbReference>
<dbReference type="OrthoDB" id="3359121at2759"/>
<dbReference type="GeneID" id="40727574"/>